<organism evidence="2">
    <name type="scientific">Deinococcus sp. VB142</name>
    <dbReference type="NCBI Taxonomy" id="3112952"/>
    <lineage>
        <taxon>Bacteria</taxon>
        <taxon>Thermotogati</taxon>
        <taxon>Deinococcota</taxon>
        <taxon>Deinococci</taxon>
        <taxon>Deinococcales</taxon>
        <taxon>Deinococcaceae</taxon>
        <taxon>Deinococcus</taxon>
    </lineage>
</organism>
<gene>
    <name evidence="2" type="ORF">WDJ50_16870</name>
</gene>
<name>A0AAU6Q6X3_9DEIO</name>
<keyword evidence="1" id="KW-0233">DNA recombination</keyword>
<dbReference type="InterPro" id="IPR013762">
    <property type="entry name" value="Integrase-like_cat_sf"/>
</dbReference>
<dbReference type="GO" id="GO:0006310">
    <property type="term" value="P:DNA recombination"/>
    <property type="evidence" value="ECO:0007669"/>
    <property type="project" value="UniProtKB-KW"/>
</dbReference>
<reference evidence="2" key="1">
    <citation type="submission" date="2024-03" db="EMBL/GenBank/DDBJ databases">
        <title>Deinococcus weizhi sp. nov., isolated from human skin.</title>
        <authorList>
            <person name="Wei Z."/>
            <person name="Tian F."/>
            <person name="Yang C."/>
            <person name="Xin L.T."/>
            <person name="Wen Z.J."/>
            <person name="Lan K.C."/>
            <person name="Yu L."/>
            <person name="Zhe W."/>
            <person name="Dan F.D."/>
            <person name="Jun W."/>
            <person name="Rui Z."/>
            <person name="Yong X.J."/>
            <person name="Ting Y."/>
            <person name="Wei X."/>
            <person name="Xu Z.G."/>
            <person name="Xin Z."/>
            <person name="Dong F.G."/>
            <person name="Ni X.M."/>
            <person name="Zheng M.G."/>
            <person name="Chun Y."/>
            <person name="Qian W.X."/>
        </authorList>
    </citation>
    <scope>NUCLEOTIDE SEQUENCE</scope>
    <source>
        <strain evidence="2">VB142</strain>
    </source>
</reference>
<dbReference type="AlphaFoldDB" id="A0AAU6Q6X3"/>
<evidence type="ECO:0000313" key="2">
    <source>
        <dbReference type="EMBL" id="WYF46092.1"/>
    </source>
</evidence>
<protein>
    <recommendedName>
        <fullName evidence="3">Integrase</fullName>
    </recommendedName>
</protein>
<dbReference type="InterPro" id="IPR011010">
    <property type="entry name" value="DNA_brk_join_enz"/>
</dbReference>
<proteinExistence type="predicted"/>
<evidence type="ECO:0008006" key="3">
    <source>
        <dbReference type="Google" id="ProtNLM"/>
    </source>
</evidence>
<dbReference type="RefSeq" id="WP_339097514.1">
    <property type="nucleotide sequence ID" value="NZ_CP149783.1"/>
</dbReference>
<dbReference type="Gene3D" id="1.10.443.10">
    <property type="entry name" value="Intergrase catalytic core"/>
    <property type="match status" value="1"/>
</dbReference>
<sequence>MHPQDERHLKLTRAMQEADLDTVLGVLGHDMRWPLKQLRSNLRLIFASAERDHVNLLHPPEDFVGWLQGPLHETVKGPGTAKANTVVARLSTLSQLYSLLMDEEVIIQHPLRGMTRPPGERKVEKLPPREDIERLLVHAEAEADDPALFAALTLMYRHTFQVAELLTLRWPAFEHNDGTILRRRTICKLDPESYAALDHLLAKAGGPLAHPTGRIFPYENNDALRSRIFQVCRKANLAFVNPAKLRKAGLRDFALTADEAGFIGDEAYALARRLAQQLEIDHKTTTASESIASPSGETDAG</sequence>
<dbReference type="GO" id="GO:0015074">
    <property type="term" value="P:DNA integration"/>
    <property type="evidence" value="ECO:0007669"/>
    <property type="project" value="InterPro"/>
</dbReference>
<accession>A0AAU6Q6X3</accession>
<dbReference type="GO" id="GO:0003677">
    <property type="term" value="F:DNA binding"/>
    <property type="evidence" value="ECO:0007669"/>
    <property type="project" value="InterPro"/>
</dbReference>
<dbReference type="EMBL" id="CP149783">
    <property type="protein sequence ID" value="WYF46092.1"/>
    <property type="molecule type" value="Genomic_DNA"/>
</dbReference>
<evidence type="ECO:0000256" key="1">
    <source>
        <dbReference type="ARBA" id="ARBA00023172"/>
    </source>
</evidence>
<dbReference type="SUPFAM" id="SSF56349">
    <property type="entry name" value="DNA breaking-rejoining enzymes"/>
    <property type="match status" value="1"/>
</dbReference>